<evidence type="ECO:0000256" key="2">
    <source>
        <dbReference type="ARBA" id="ARBA00022723"/>
    </source>
</evidence>
<dbReference type="RefSeq" id="WP_085915889.1">
    <property type="nucleotide sequence ID" value="NZ_AP018920.1"/>
</dbReference>
<dbReference type="AlphaFoldDB" id="A0A1Y2MKN6"/>
<accession>A0A1Y2MKN6</accession>
<dbReference type="PANTHER" id="PTHR42796">
    <property type="entry name" value="FUMARYLACETOACETATE HYDROLASE DOMAIN-CONTAINING PROTEIN 2A-RELATED"/>
    <property type="match status" value="1"/>
</dbReference>
<gene>
    <name evidence="4" type="ORF">BG845_05783</name>
</gene>
<dbReference type="GO" id="GO:0016853">
    <property type="term" value="F:isomerase activity"/>
    <property type="evidence" value="ECO:0007669"/>
    <property type="project" value="UniProtKB-ARBA"/>
</dbReference>
<dbReference type="GO" id="GO:0019752">
    <property type="term" value="P:carboxylic acid metabolic process"/>
    <property type="evidence" value="ECO:0007669"/>
    <property type="project" value="UniProtKB-ARBA"/>
</dbReference>
<protein>
    <submittedName>
        <fullName evidence="4">Ureidoglycolate lyase</fullName>
        <ecNumber evidence="4">4.3.2.3</ecNumber>
    </submittedName>
</protein>
<reference evidence="4 5" key="1">
    <citation type="submission" date="2016-09" db="EMBL/GenBank/DDBJ databases">
        <title>Pseudonocardia autotrophica DSM535, a candidate organism with high potential of specific P450 cytochromes.</title>
        <authorList>
            <person name="Grumaz C."/>
            <person name="Vainshtein Y."/>
            <person name="Kirstahler P."/>
            <person name="Sohn K."/>
        </authorList>
    </citation>
    <scope>NUCLEOTIDE SEQUENCE [LARGE SCALE GENOMIC DNA]</scope>
    <source>
        <strain evidence="4 5">DSM 535</strain>
    </source>
</reference>
<name>A0A1Y2MKN6_PSEAH</name>
<dbReference type="Proteomes" id="UP000194360">
    <property type="component" value="Unassembled WGS sequence"/>
</dbReference>
<dbReference type="Pfam" id="PF01557">
    <property type="entry name" value="FAA_hydrolase"/>
    <property type="match status" value="1"/>
</dbReference>
<proteinExistence type="inferred from homology"/>
<dbReference type="GO" id="GO:0046872">
    <property type="term" value="F:metal ion binding"/>
    <property type="evidence" value="ECO:0007669"/>
    <property type="project" value="UniProtKB-KW"/>
</dbReference>
<dbReference type="OrthoDB" id="2273115at2"/>
<evidence type="ECO:0000256" key="1">
    <source>
        <dbReference type="ARBA" id="ARBA00010211"/>
    </source>
</evidence>
<organism evidence="4 5">
    <name type="scientific">Pseudonocardia autotrophica</name>
    <name type="common">Amycolata autotrophica</name>
    <name type="synonym">Nocardia autotrophica</name>
    <dbReference type="NCBI Taxonomy" id="2074"/>
    <lineage>
        <taxon>Bacteria</taxon>
        <taxon>Bacillati</taxon>
        <taxon>Actinomycetota</taxon>
        <taxon>Actinomycetes</taxon>
        <taxon>Pseudonocardiales</taxon>
        <taxon>Pseudonocardiaceae</taxon>
        <taxon>Pseudonocardia</taxon>
    </lineage>
</organism>
<comment type="caution">
    <text evidence="4">The sequence shown here is derived from an EMBL/GenBank/DDBJ whole genome shotgun (WGS) entry which is preliminary data.</text>
</comment>
<dbReference type="EMBL" id="MIGB01000046">
    <property type="protein sequence ID" value="OSY35820.1"/>
    <property type="molecule type" value="Genomic_DNA"/>
</dbReference>
<dbReference type="PANTHER" id="PTHR42796:SF4">
    <property type="entry name" value="FUMARYLACETOACETATE HYDROLASE DOMAIN-CONTAINING PROTEIN 2A"/>
    <property type="match status" value="1"/>
</dbReference>
<dbReference type="InterPro" id="IPR036663">
    <property type="entry name" value="Fumarylacetoacetase_C_sf"/>
</dbReference>
<dbReference type="STRING" id="2074.BG845_05783"/>
<sequence>MKLATLTTPQGTSAARLDGDHYRLIDGFADVGALLADPGWETVAAAADGPAIPAADASVTTLVPHPGAIVCVGLNYRSHILEMGRDLPGHPTLFAKFERTLTAPYADIEAVPEDPELDWEGELVIVIGTGGRRIAESDAAAHIAGYTLANDISMRGWQMRTKEWLQGKAWEASTPVGPVLATADEIDTAVARLATTVNDETVQDHAIADLVFDPAHLVSYISTMMTLQPGDLILTGTPGGVGRARNPQVYLKAGDEVRVAVPGIGELRNRIVAG</sequence>
<dbReference type="SUPFAM" id="SSF56529">
    <property type="entry name" value="FAH"/>
    <property type="match status" value="1"/>
</dbReference>
<keyword evidence="4" id="KW-0456">Lyase</keyword>
<feature type="domain" description="Fumarylacetoacetase-like C-terminal" evidence="3">
    <location>
        <begin position="69"/>
        <end position="272"/>
    </location>
</feature>
<dbReference type="GO" id="GO:0050385">
    <property type="term" value="F:ureidoglycolate lyase activity"/>
    <property type="evidence" value="ECO:0007669"/>
    <property type="project" value="UniProtKB-EC"/>
</dbReference>
<dbReference type="InterPro" id="IPR051121">
    <property type="entry name" value="FAH"/>
</dbReference>
<dbReference type="EC" id="4.3.2.3" evidence="4"/>
<keyword evidence="2" id="KW-0479">Metal-binding</keyword>
<dbReference type="Gene3D" id="3.90.850.10">
    <property type="entry name" value="Fumarylacetoacetase-like, C-terminal domain"/>
    <property type="match status" value="1"/>
</dbReference>
<evidence type="ECO:0000259" key="3">
    <source>
        <dbReference type="Pfam" id="PF01557"/>
    </source>
</evidence>
<dbReference type="InterPro" id="IPR011234">
    <property type="entry name" value="Fumarylacetoacetase-like_C"/>
</dbReference>
<comment type="similarity">
    <text evidence="1">Belongs to the FAH family.</text>
</comment>
<evidence type="ECO:0000313" key="5">
    <source>
        <dbReference type="Proteomes" id="UP000194360"/>
    </source>
</evidence>
<keyword evidence="5" id="KW-1185">Reference proteome</keyword>
<evidence type="ECO:0000313" key="4">
    <source>
        <dbReference type="EMBL" id="OSY35820.1"/>
    </source>
</evidence>
<dbReference type="FunFam" id="3.90.850.10:FF:000002">
    <property type="entry name" value="2-hydroxyhepta-2,4-diene-1,7-dioate isomerase"/>
    <property type="match status" value="1"/>
</dbReference>